<dbReference type="Gene3D" id="3.30.450.20">
    <property type="entry name" value="PAS domain"/>
    <property type="match status" value="1"/>
</dbReference>
<keyword evidence="3" id="KW-0597">Phosphoprotein</keyword>
<evidence type="ECO:0000256" key="5">
    <source>
        <dbReference type="ARBA" id="ARBA00022741"/>
    </source>
</evidence>
<dbReference type="SMART" id="SM00387">
    <property type="entry name" value="HATPase_c"/>
    <property type="match status" value="1"/>
</dbReference>
<dbReference type="EMBL" id="JBHSUA010000021">
    <property type="protein sequence ID" value="MFC6397581.1"/>
    <property type="molecule type" value="Genomic_DNA"/>
</dbReference>
<feature type="domain" description="Histidine kinase" evidence="9">
    <location>
        <begin position="291"/>
        <end position="485"/>
    </location>
</feature>
<evidence type="ECO:0000256" key="7">
    <source>
        <dbReference type="ARBA" id="ARBA00022840"/>
    </source>
</evidence>
<keyword evidence="5" id="KW-0547">Nucleotide-binding</keyword>
<name>A0ABW1X338_9ACTN</name>
<dbReference type="Gene3D" id="3.30.450.280">
    <property type="entry name" value="GAF domain"/>
    <property type="match status" value="1"/>
</dbReference>
<keyword evidence="4" id="KW-0808">Transferase</keyword>
<evidence type="ECO:0000256" key="6">
    <source>
        <dbReference type="ARBA" id="ARBA00022777"/>
    </source>
</evidence>
<gene>
    <name evidence="10" type="ORF">ACFP57_11395</name>
</gene>
<keyword evidence="11" id="KW-1185">Reference proteome</keyword>
<dbReference type="RefSeq" id="WP_343886260.1">
    <property type="nucleotide sequence ID" value="NZ_BAAAKI010000013.1"/>
</dbReference>
<evidence type="ECO:0000313" key="11">
    <source>
        <dbReference type="Proteomes" id="UP001596266"/>
    </source>
</evidence>
<dbReference type="PROSITE" id="PS50109">
    <property type="entry name" value="HIS_KIN"/>
    <property type="match status" value="1"/>
</dbReference>
<dbReference type="SUPFAM" id="SSF55874">
    <property type="entry name" value="ATPase domain of HSP90 chaperone/DNA topoisomerase II/histidine kinase"/>
    <property type="match status" value="1"/>
</dbReference>
<keyword evidence="7" id="KW-0067">ATP-binding</keyword>
<evidence type="ECO:0000256" key="8">
    <source>
        <dbReference type="ARBA" id="ARBA00023012"/>
    </source>
</evidence>
<dbReference type="EC" id="2.7.13.3" evidence="2"/>
<evidence type="ECO:0000256" key="3">
    <source>
        <dbReference type="ARBA" id="ARBA00022553"/>
    </source>
</evidence>
<sequence length="489" mass="53230">MVSMSEVLNKTALSDQDKGWLRSLVNEWHLLADTSFSDLILWVPGPDDNIFWAAAQVRPTTGPTALEDEVVGEEINYDPEHLVTTAYLSRAICETSENQLHAGIPVDVWAIPIVRDGHCIGVVERHTNQMGVRAPGALEDSYLETADVLSDMLWRGEFPVDPPSDPTLSPKVGDGVITAMPSGVITYASPNAISAYRHFGHPADLEGEEMRQLTTSLASGLSEVGQSFGSDLSGRDVGELEVENERAALRIRVVPMTVEGQPAGVLYLVRDMTELRQRDRQLVTKDATIREIHHRVKNNLQTVAALLRLQSRRMDSEEAKGALKDAMSRVAAIAVVHEILSQAFDEEVVFDDVADRILRMVGDVSASSGRVVARRTGSFGLVPADAATSLSLVMTELCQNAVEHGLHSSSGTVEVYPHREGPQLFVDVLDEGEGLPDDFDMTNTNSLGLSIVQTLVSDLGGSFLLSSRADGHQGTRARVELPLTRRSPQ</sequence>
<proteinExistence type="predicted"/>
<dbReference type="InterPro" id="IPR011495">
    <property type="entry name" value="Sig_transdc_His_kin_sub2_dim/P"/>
</dbReference>
<dbReference type="InterPro" id="IPR004358">
    <property type="entry name" value="Sig_transdc_His_kin-like_C"/>
</dbReference>
<reference evidence="11" key="1">
    <citation type="journal article" date="2019" name="Int. J. Syst. Evol. Microbiol.">
        <title>The Global Catalogue of Microorganisms (GCM) 10K type strain sequencing project: providing services to taxonomists for standard genome sequencing and annotation.</title>
        <authorList>
            <consortium name="The Broad Institute Genomics Platform"/>
            <consortium name="The Broad Institute Genome Sequencing Center for Infectious Disease"/>
            <person name="Wu L."/>
            <person name="Ma J."/>
        </authorList>
    </citation>
    <scope>NUCLEOTIDE SEQUENCE [LARGE SCALE GENOMIC DNA]</scope>
    <source>
        <strain evidence="11">CGMCC 1.15277</strain>
    </source>
</reference>
<keyword evidence="8" id="KW-0902">Two-component regulatory system</keyword>
<dbReference type="InterPro" id="IPR038424">
    <property type="entry name" value="H_kinase_PdtaS_GAF_sf"/>
</dbReference>
<evidence type="ECO:0000256" key="2">
    <source>
        <dbReference type="ARBA" id="ARBA00012438"/>
    </source>
</evidence>
<dbReference type="InterPro" id="IPR011102">
    <property type="entry name" value="Sig_transdc_His_kinase_HWE"/>
</dbReference>
<protein>
    <recommendedName>
        <fullName evidence="2">histidine kinase</fullName>
        <ecNumber evidence="2">2.7.13.3</ecNumber>
    </recommendedName>
</protein>
<dbReference type="GO" id="GO:0016301">
    <property type="term" value="F:kinase activity"/>
    <property type="evidence" value="ECO:0007669"/>
    <property type="project" value="UniProtKB-KW"/>
</dbReference>
<dbReference type="PRINTS" id="PR00344">
    <property type="entry name" value="BCTRLSENSOR"/>
</dbReference>
<dbReference type="PANTHER" id="PTHR41523">
    <property type="entry name" value="TWO-COMPONENT SYSTEM SENSOR PROTEIN"/>
    <property type="match status" value="1"/>
</dbReference>
<evidence type="ECO:0000313" key="10">
    <source>
        <dbReference type="EMBL" id="MFC6397581.1"/>
    </source>
</evidence>
<accession>A0ABW1X338</accession>
<dbReference type="PANTHER" id="PTHR41523:SF8">
    <property type="entry name" value="ETHYLENE RESPONSE SENSOR PROTEIN"/>
    <property type="match status" value="1"/>
</dbReference>
<dbReference type="SMART" id="SM00911">
    <property type="entry name" value="HWE_HK"/>
    <property type="match status" value="1"/>
</dbReference>
<dbReference type="Pfam" id="PF12282">
    <property type="entry name" value="GAF_PdtaS"/>
    <property type="match status" value="1"/>
</dbReference>
<dbReference type="Gene3D" id="3.30.565.10">
    <property type="entry name" value="Histidine kinase-like ATPase, C-terminal domain"/>
    <property type="match status" value="1"/>
</dbReference>
<dbReference type="InterPro" id="IPR036890">
    <property type="entry name" value="HATPase_C_sf"/>
</dbReference>
<comment type="caution">
    <text evidence="10">The sequence shown here is derived from an EMBL/GenBank/DDBJ whole genome shotgun (WGS) entry which is preliminary data.</text>
</comment>
<organism evidence="10 11">
    <name type="scientific">Luteococcus sanguinis</name>
    <dbReference type="NCBI Taxonomy" id="174038"/>
    <lineage>
        <taxon>Bacteria</taxon>
        <taxon>Bacillati</taxon>
        <taxon>Actinomycetota</taxon>
        <taxon>Actinomycetes</taxon>
        <taxon>Propionibacteriales</taxon>
        <taxon>Propionibacteriaceae</taxon>
        <taxon>Luteococcus</taxon>
    </lineage>
</organism>
<comment type="catalytic activity">
    <reaction evidence="1">
        <text>ATP + protein L-histidine = ADP + protein N-phospho-L-histidine.</text>
        <dbReference type="EC" id="2.7.13.3"/>
    </reaction>
</comment>
<dbReference type="Pfam" id="PF07568">
    <property type="entry name" value="HisKA_2"/>
    <property type="match status" value="1"/>
</dbReference>
<keyword evidence="6 10" id="KW-0418">Kinase</keyword>
<evidence type="ECO:0000259" key="9">
    <source>
        <dbReference type="PROSITE" id="PS50109"/>
    </source>
</evidence>
<evidence type="ECO:0000256" key="4">
    <source>
        <dbReference type="ARBA" id="ARBA00022679"/>
    </source>
</evidence>
<dbReference type="InterPro" id="IPR005467">
    <property type="entry name" value="His_kinase_dom"/>
</dbReference>
<dbReference type="Pfam" id="PF02518">
    <property type="entry name" value="HATPase_c"/>
    <property type="match status" value="1"/>
</dbReference>
<dbReference type="InterPro" id="IPR003594">
    <property type="entry name" value="HATPase_dom"/>
</dbReference>
<dbReference type="InterPro" id="IPR022066">
    <property type="entry name" value="PdtaS_GAF"/>
</dbReference>
<evidence type="ECO:0000256" key="1">
    <source>
        <dbReference type="ARBA" id="ARBA00000085"/>
    </source>
</evidence>
<dbReference type="Proteomes" id="UP001596266">
    <property type="component" value="Unassembled WGS sequence"/>
</dbReference>